<evidence type="ECO:0000256" key="1">
    <source>
        <dbReference type="SAM" id="SignalP"/>
    </source>
</evidence>
<comment type="caution">
    <text evidence="3">The sequence shown here is derived from an EMBL/GenBank/DDBJ whole genome shotgun (WGS) entry which is preliminary data.</text>
</comment>
<reference evidence="3 4" key="1">
    <citation type="submission" date="2017-11" db="EMBL/GenBank/DDBJ databases">
        <title>Genome-resolved metagenomics identifies genetic mobility, metabolic interactions, and unexpected diversity in perchlorate-reducing communities.</title>
        <authorList>
            <person name="Barnum T.P."/>
            <person name="Figueroa I.A."/>
            <person name="Carlstrom C.I."/>
            <person name="Lucas L.N."/>
            <person name="Engelbrektson A.L."/>
            <person name="Coates J.D."/>
        </authorList>
    </citation>
    <scope>NUCLEOTIDE SEQUENCE [LARGE SCALE GENOMIC DNA]</scope>
    <source>
        <strain evidence="3">BM301</strain>
    </source>
</reference>
<dbReference type="Pfam" id="PF07589">
    <property type="entry name" value="PEP-CTERM"/>
    <property type="match status" value="1"/>
</dbReference>
<dbReference type="AlphaFoldDB" id="A0A2N6CSP8"/>
<feature type="signal peptide" evidence="1">
    <location>
        <begin position="1"/>
        <end position="25"/>
    </location>
</feature>
<organism evidence="3 4">
    <name type="scientific">Sedimenticola selenatireducens</name>
    <dbReference type="NCBI Taxonomy" id="191960"/>
    <lineage>
        <taxon>Bacteria</taxon>
        <taxon>Pseudomonadati</taxon>
        <taxon>Pseudomonadota</taxon>
        <taxon>Gammaproteobacteria</taxon>
        <taxon>Chromatiales</taxon>
        <taxon>Sedimenticolaceae</taxon>
        <taxon>Sedimenticola</taxon>
    </lineage>
</organism>
<dbReference type="NCBIfam" id="TIGR02595">
    <property type="entry name" value="PEP_CTERM"/>
    <property type="match status" value="1"/>
</dbReference>
<proteinExistence type="predicted"/>
<sequence>MNSNKHLLTAAGFSVLLGFSLAANATPVSYTWDFTGTEAATGNPTGLITTGPNAATPNVTYDFQSAPGGNPLAVQAFRLQDNGATFQWSRVHRNANTGLGVRRNLSGNSTSNTIDNLDAATDLLLFDFGVANLFDSWTIDFTANTGNDNASIWVGNGLTSGDDLDGLNFNTLVSSAGFELINANLNVLLNDPYTFSTTLPYQYLVISAQPDQNNDNFRIGSISASGTARVPEPGTLLLFATGLLGLTLRGCSTVSLRAWA</sequence>
<gene>
    <name evidence="3" type="ORF">C0630_16615</name>
</gene>
<name>A0A2N6CSP8_9GAMM</name>
<evidence type="ECO:0000259" key="2">
    <source>
        <dbReference type="Pfam" id="PF07589"/>
    </source>
</evidence>
<accession>A0A2N6CSP8</accession>
<feature type="chain" id="PRO_5015002133" description="Ice-binding protein C-terminal domain-containing protein" evidence="1">
    <location>
        <begin position="26"/>
        <end position="260"/>
    </location>
</feature>
<evidence type="ECO:0000313" key="4">
    <source>
        <dbReference type="Proteomes" id="UP000235015"/>
    </source>
</evidence>
<evidence type="ECO:0000313" key="3">
    <source>
        <dbReference type="EMBL" id="PLX60146.1"/>
    </source>
</evidence>
<dbReference type="RefSeq" id="WP_273440652.1">
    <property type="nucleotide sequence ID" value="NZ_PKUN01000027.1"/>
</dbReference>
<dbReference type="InterPro" id="IPR013424">
    <property type="entry name" value="Ice-binding_C"/>
</dbReference>
<feature type="domain" description="Ice-binding protein C-terminal" evidence="2">
    <location>
        <begin position="230"/>
        <end position="249"/>
    </location>
</feature>
<dbReference type="EMBL" id="PKUN01000027">
    <property type="protein sequence ID" value="PLX60146.1"/>
    <property type="molecule type" value="Genomic_DNA"/>
</dbReference>
<dbReference type="Proteomes" id="UP000235015">
    <property type="component" value="Unassembled WGS sequence"/>
</dbReference>
<keyword evidence="1" id="KW-0732">Signal</keyword>
<protein>
    <recommendedName>
        <fullName evidence="2">Ice-binding protein C-terminal domain-containing protein</fullName>
    </recommendedName>
</protein>